<reference evidence="2 3" key="1">
    <citation type="journal article" date="2018" name="PLoS ONE">
        <title>The draft genome of Kipferlia bialata reveals reductive genome evolution in fornicate parasites.</title>
        <authorList>
            <person name="Tanifuji G."/>
            <person name="Takabayashi S."/>
            <person name="Kume K."/>
            <person name="Takagi M."/>
            <person name="Nakayama T."/>
            <person name="Kamikawa R."/>
            <person name="Inagaki Y."/>
            <person name="Hashimoto T."/>
        </authorList>
    </citation>
    <scope>NUCLEOTIDE SEQUENCE [LARGE SCALE GENOMIC DNA]</scope>
    <source>
        <strain evidence="2">NY0173</strain>
    </source>
</reference>
<evidence type="ECO:0000313" key="2">
    <source>
        <dbReference type="EMBL" id="GIQ84002.1"/>
    </source>
</evidence>
<comment type="caution">
    <text evidence="2">The sequence shown here is derived from an EMBL/GenBank/DDBJ whole genome shotgun (WGS) entry which is preliminary data.</text>
</comment>
<protein>
    <submittedName>
        <fullName evidence="2">Uncharacterized protein</fullName>
    </submittedName>
</protein>
<organism evidence="2 3">
    <name type="scientific">Kipferlia bialata</name>
    <dbReference type="NCBI Taxonomy" id="797122"/>
    <lineage>
        <taxon>Eukaryota</taxon>
        <taxon>Metamonada</taxon>
        <taxon>Carpediemonas-like organisms</taxon>
        <taxon>Kipferlia</taxon>
    </lineage>
</organism>
<proteinExistence type="predicted"/>
<feature type="region of interest" description="Disordered" evidence="1">
    <location>
        <begin position="172"/>
        <end position="195"/>
    </location>
</feature>
<dbReference type="AlphaFoldDB" id="A0A9K3CW05"/>
<feature type="region of interest" description="Disordered" evidence="1">
    <location>
        <begin position="1"/>
        <end position="87"/>
    </location>
</feature>
<accession>A0A9K3CW05</accession>
<sequence length="195" mass="20805">MTDCSPSTEVDPLPPHPDTPQDATLDNPPPAPPVPLDTAATQDTGQEAIPPPQVPNNSPSQAPTMQGTLPSSAMPVSMPPEMTSGVATGPRMLLPTSDTLARSAPSPSFTAKLTGLLNGWLSASWHGTRNLLMRVRRQRPPPQNKEQVAEKTSIRDRLKNGVNRIRGVSTSLLPSNSRDVSERVPAEGQARTEMV</sequence>
<evidence type="ECO:0000256" key="1">
    <source>
        <dbReference type="SAM" id="MobiDB-lite"/>
    </source>
</evidence>
<evidence type="ECO:0000313" key="3">
    <source>
        <dbReference type="Proteomes" id="UP000265618"/>
    </source>
</evidence>
<dbReference type="Proteomes" id="UP000265618">
    <property type="component" value="Unassembled WGS sequence"/>
</dbReference>
<gene>
    <name evidence="2" type="ORF">KIPB_005414</name>
</gene>
<name>A0A9K3CW05_9EUKA</name>
<keyword evidence="3" id="KW-1185">Reference proteome</keyword>
<dbReference type="EMBL" id="BDIP01001266">
    <property type="protein sequence ID" value="GIQ84002.1"/>
    <property type="molecule type" value="Genomic_DNA"/>
</dbReference>